<accession>A0A562SIM3</accession>
<gene>
    <name evidence="1" type="ORF">IQ13_2105</name>
</gene>
<evidence type="ECO:0000313" key="1">
    <source>
        <dbReference type="EMBL" id="TWI81092.1"/>
    </source>
</evidence>
<name>A0A562SIM3_9BACT</name>
<dbReference type="InterPro" id="IPR019613">
    <property type="entry name" value="DUF4198"/>
</dbReference>
<protein>
    <submittedName>
        <fullName evidence="1">Uncharacterized protein DUF4198</fullName>
    </submittedName>
</protein>
<keyword evidence="2" id="KW-1185">Reference proteome</keyword>
<dbReference type="OrthoDB" id="581894at2"/>
<proteinExistence type="predicted"/>
<dbReference type="Proteomes" id="UP000316167">
    <property type="component" value="Unassembled WGS sequence"/>
</dbReference>
<comment type="caution">
    <text evidence="1">The sequence shown here is derived from an EMBL/GenBank/DDBJ whole genome shotgun (WGS) entry which is preliminary data.</text>
</comment>
<sequence length="277" mass="31409">MKRINSVSLLVFLLLALPLAGHEFWLEPQQYLFSRTDEVNIRFRVGEHFTGENWTGNRQKINTLKLYYADISDDLSDALSEDEGDSLQFSIHEEGTVMVAFNSSNSFIELDAAAFTTYLEEDGLYNAIDLRKHLNETDSVGREYYQRSVKTIVQVGALKTNIYKKQTGLPVDLIPLSHPYQLKNGDSITVQALFKGEPLSNAKIRTWHKLPTGVTTNSYMSNAKGEIRFPVTTSGEWMVSCVQMIRLQDDANANWQSYWGSLTWGYTGKNINTAMAR</sequence>
<dbReference type="AlphaFoldDB" id="A0A562SIM3"/>
<dbReference type="Pfam" id="PF10670">
    <property type="entry name" value="DUF4198"/>
    <property type="match status" value="1"/>
</dbReference>
<reference evidence="1 2" key="1">
    <citation type="journal article" date="2015" name="Stand. Genomic Sci.">
        <title>Genomic Encyclopedia of Bacterial and Archaeal Type Strains, Phase III: the genomes of soil and plant-associated and newly described type strains.</title>
        <authorList>
            <person name="Whitman W.B."/>
            <person name="Woyke T."/>
            <person name="Klenk H.P."/>
            <person name="Zhou Y."/>
            <person name="Lilburn T.G."/>
            <person name="Beck B.J."/>
            <person name="De Vos P."/>
            <person name="Vandamme P."/>
            <person name="Eisen J.A."/>
            <person name="Garrity G."/>
            <person name="Hugenholtz P."/>
            <person name="Kyrpides N.C."/>
        </authorList>
    </citation>
    <scope>NUCLEOTIDE SEQUENCE [LARGE SCALE GENOMIC DNA]</scope>
    <source>
        <strain evidence="1 2">CGMCC 1.7271</strain>
    </source>
</reference>
<organism evidence="1 2">
    <name type="scientific">Lacibacter cauensis</name>
    <dbReference type="NCBI Taxonomy" id="510947"/>
    <lineage>
        <taxon>Bacteria</taxon>
        <taxon>Pseudomonadati</taxon>
        <taxon>Bacteroidota</taxon>
        <taxon>Chitinophagia</taxon>
        <taxon>Chitinophagales</taxon>
        <taxon>Chitinophagaceae</taxon>
        <taxon>Lacibacter</taxon>
    </lineage>
</organism>
<dbReference type="EMBL" id="VLLE01000004">
    <property type="protein sequence ID" value="TWI81092.1"/>
    <property type="molecule type" value="Genomic_DNA"/>
</dbReference>
<dbReference type="RefSeq" id="WP_144886300.1">
    <property type="nucleotide sequence ID" value="NZ_VLLE01000004.1"/>
</dbReference>
<evidence type="ECO:0000313" key="2">
    <source>
        <dbReference type="Proteomes" id="UP000316167"/>
    </source>
</evidence>